<feature type="compositionally biased region" description="Basic and acidic residues" evidence="1">
    <location>
        <begin position="31"/>
        <end position="41"/>
    </location>
</feature>
<reference evidence="4" key="1">
    <citation type="submission" date="2018-05" db="EMBL/GenBank/DDBJ databases">
        <authorList>
            <person name="Liu B.-T."/>
        </authorList>
    </citation>
    <scope>NUCLEOTIDE SEQUENCE [LARGE SCALE GENOMIC DNA]</scope>
    <source>
        <strain evidence="4">WD6-1</strain>
    </source>
</reference>
<dbReference type="Gene3D" id="3.10.450.240">
    <property type="match status" value="1"/>
</dbReference>
<accession>A0A2U2BWJ1</accession>
<name>A0A2U2BWJ1_9PROT</name>
<dbReference type="InterPro" id="IPR007379">
    <property type="entry name" value="Tim44-like_dom"/>
</dbReference>
<keyword evidence="4" id="KW-1185">Reference proteome</keyword>
<evidence type="ECO:0000259" key="2">
    <source>
        <dbReference type="SMART" id="SM00978"/>
    </source>
</evidence>
<dbReference type="AlphaFoldDB" id="A0A2U2BWJ1"/>
<feature type="region of interest" description="Disordered" evidence="1">
    <location>
        <begin position="27"/>
        <end position="63"/>
    </location>
</feature>
<dbReference type="SMART" id="SM00978">
    <property type="entry name" value="Tim44"/>
    <property type="match status" value="1"/>
</dbReference>
<dbReference type="NCBIfam" id="NF033779">
    <property type="entry name" value="Tim44_TimA_adap"/>
    <property type="match status" value="1"/>
</dbReference>
<dbReference type="EMBL" id="QEXV01000001">
    <property type="protein sequence ID" value="PWE18367.1"/>
    <property type="molecule type" value="Genomic_DNA"/>
</dbReference>
<evidence type="ECO:0000313" key="4">
    <source>
        <dbReference type="Proteomes" id="UP000245168"/>
    </source>
</evidence>
<gene>
    <name evidence="3" type="ORF">DDZ18_01820</name>
</gene>
<sequence>MELLQILFFAGLAVFLAVRLYLTLGRPTGRSPEEHARERRAAQGQARPAPGAPAPTADLGGETARAPVFSGPAADGLSAIAAADPGFDPEGFVEGARKAYQMIVENYAKGDRDALRPLLSERVFARWSEAMDKRDAAGETQTTEVERIKAAEIVEASLNESRARVKIRFTAELATETRDTDGAVVAGDLNTLDTVDEIWSFERDVADPDPNWLLAAVKPV</sequence>
<dbReference type="RefSeq" id="WP_109251642.1">
    <property type="nucleotide sequence ID" value="NZ_QEXV01000001.1"/>
</dbReference>
<dbReference type="InterPro" id="IPR032710">
    <property type="entry name" value="NTF2-like_dom_sf"/>
</dbReference>
<dbReference type="SUPFAM" id="SSF54427">
    <property type="entry name" value="NTF2-like"/>
    <property type="match status" value="1"/>
</dbReference>
<evidence type="ECO:0000313" key="3">
    <source>
        <dbReference type="EMBL" id="PWE18367.1"/>
    </source>
</evidence>
<dbReference type="PANTHER" id="PTHR41542:SF1">
    <property type="entry name" value="BLL5807 PROTEIN"/>
    <property type="match status" value="1"/>
</dbReference>
<proteinExistence type="predicted"/>
<feature type="domain" description="Tim44-like" evidence="2">
    <location>
        <begin position="73"/>
        <end position="219"/>
    </location>
</feature>
<comment type="caution">
    <text evidence="3">The sequence shown here is derived from an EMBL/GenBank/DDBJ whole genome shotgun (WGS) entry which is preliminary data.</text>
</comment>
<dbReference type="OrthoDB" id="9798618at2"/>
<dbReference type="PANTHER" id="PTHR41542">
    <property type="entry name" value="BLL5807 PROTEIN"/>
    <property type="match status" value="1"/>
</dbReference>
<protein>
    <recommendedName>
        <fullName evidence="2">Tim44-like domain-containing protein</fullName>
    </recommendedName>
</protein>
<organism evidence="3 4">
    <name type="scientific">Marinicauda salina</name>
    <dbReference type="NCBI Taxonomy" id="2135793"/>
    <lineage>
        <taxon>Bacteria</taxon>
        <taxon>Pseudomonadati</taxon>
        <taxon>Pseudomonadota</taxon>
        <taxon>Alphaproteobacteria</taxon>
        <taxon>Maricaulales</taxon>
        <taxon>Maricaulaceae</taxon>
        <taxon>Marinicauda</taxon>
    </lineage>
</organism>
<evidence type="ECO:0000256" key="1">
    <source>
        <dbReference type="SAM" id="MobiDB-lite"/>
    </source>
</evidence>
<dbReference type="Pfam" id="PF04280">
    <property type="entry name" value="Tim44"/>
    <property type="match status" value="1"/>
</dbReference>
<dbReference type="Proteomes" id="UP000245168">
    <property type="component" value="Unassembled WGS sequence"/>
</dbReference>